<evidence type="ECO:0000313" key="1">
    <source>
        <dbReference type="EMBL" id="RZI47100.1"/>
    </source>
</evidence>
<accession>A0A4Q7DL26</accession>
<dbReference type="Gene3D" id="3.90.550.10">
    <property type="entry name" value="Spore Coat Polysaccharide Biosynthesis Protein SpsA, Chain A"/>
    <property type="match status" value="1"/>
</dbReference>
<name>A0A4Q7DL26_9PROT</name>
<protein>
    <recommendedName>
        <fullName evidence="3">Glycosyltransferase family 2 protein</fullName>
    </recommendedName>
</protein>
<keyword evidence="2" id="KW-1185">Reference proteome</keyword>
<dbReference type="Proteomes" id="UP000293550">
    <property type="component" value="Unassembled WGS sequence"/>
</dbReference>
<organism evidence="1 2">
    <name type="scientific">Candidatus Finniella inopinata</name>
    <dbReference type="NCBI Taxonomy" id="1696036"/>
    <lineage>
        <taxon>Bacteria</taxon>
        <taxon>Pseudomonadati</taxon>
        <taxon>Pseudomonadota</taxon>
        <taxon>Alphaproteobacteria</taxon>
        <taxon>Holosporales</taxon>
        <taxon>Candidatus Paracaedibacteraceae</taxon>
        <taxon>Candidatus Finniella</taxon>
    </lineage>
</organism>
<dbReference type="SUPFAM" id="SSF53448">
    <property type="entry name" value="Nucleotide-diphospho-sugar transferases"/>
    <property type="match status" value="1"/>
</dbReference>
<dbReference type="RefSeq" id="WP_130153213.1">
    <property type="nucleotide sequence ID" value="NZ_SCFB01000001.1"/>
</dbReference>
<dbReference type="InterPro" id="IPR029044">
    <property type="entry name" value="Nucleotide-diphossugar_trans"/>
</dbReference>
<comment type="caution">
    <text evidence="1">The sequence shown here is derived from an EMBL/GenBank/DDBJ whole genome shotgun (WGS) entry which is preliminary data.</text>
</comment>
<sequence>MLKNKPYLSVVATSRNDDHGGNALWRTQHFVSGLAAQALVHEVSIELILVDWNPPADKSDLVDALAWPENNPYFHYRVVQVPAVYHQQFQFADKLPLFQYLAKNVGIRRAQGEYVLATNIDILFSDKLMQFIKGGLQPGHCYRVDRFDIDPNIPDGLPFPKILEYADSHVVRVNGLKGTLSYKQFHASFLEHLGRCLYRSLRIIIGYSLKNFNYYLTLPLSLKLLQKWRIGNFRKNFTSLMFSLRQQLGPKDKILHTGACGDFTLLSKHDWDSIKAYPEWALYSWHIDSVVMYQAHHNGMKMVNLDSSYRIYHIEHGQGSGWTPEGANLLFNRLDKNGIEYLDDDDLEELFFQQILNKKVGKQTVYNQTWGAPDVVFPERGN</sequence>
<dbReference type="EMBL" id="SCFB01000001">
    <property type="protein sequence ID" value="RZI47100.1"/>
    <property type="molecule type" value="Genomic_DNA"/>
</dbReference>
<evidence type="ECO:0008006" key="3">
    <source>
        <dbReference type="Google" id="ProtNLM"/>
    </source>
</evidence>
<gene>
    <name evidence="1" type="ORF">EQU50_00505</name>
</gene>
<reference evidence="1 2" key="1">
    <citation type="submission" date="2018-10" db="EMBL/GenBank/DDBJ databases">
        <title>An updated phylogeny of the Alphaproteobacteria reveals that the parasitic Rickettsiales and Holosporales have independent origins.</title>
        <authorList>
            <person name="Munoz-Gomez S.A."/>
            <person name="Hess S."/>
            <person name="Burger G."/>
            <person name="Lang B.F."/>
            <person name="Susko E."/>
            <person name="Slamovits C.H."/>
            <person name="Roger A.J."/>
        </authorList>
    </citation>
    <scope>NUCLEOTIDE SEQUENCE [LARGE SCALE GENOMIC DNA]</scope>
    <source>
        <strain evidence="1">HOLO01</strain>
    </source>
</reference>
<proteinExistence type="predicted"/>
<evidence type="ECO:0000313" key="2">
    <source>
        <dbReference type="Proteomes" id="UP000293550"/>
    </source>
</evidence>
<dbReference type="OrthoDB" id="7363441at2"/>
<dbReference type="AlphaFoldDB" id="A0A4Q7DL26"/>